<evidence type="ECO:0008006" key="3">
    <source>
        <dbReference type="Google" id="ProtNLM"/>
    </source>
</evidence>
<dbReference type="Proteomes" id="UP001500305">
    <property type="component" value="Unassembled WGS sequence"/>
</dbReference>
<name>A0ABN3EZ92_9ACTN</name>
<organism evidence="1 2">
    <name type="scientific">Kitasatospora cystarginea</name>
    <dbReference type="NCBI Taxonomy" id="58350"/>
    <lineage>
        <taxon>Bacteria</taxon>
        <taxon>Bacillati</taxon>
        <taxon>Actinomycetota</taxon>
        <taxon>Actinomycetes</taxon>
        <taxon>Kitasatosporales</taxon>
        <taxon>Streptomycetaceae</taxon>
        <taxon>Kitasatospora</taxon>
    </lineage>
</organism>
<evidence type="ECO:0000313" key="2">
    <source>
        <dbReference type="Proteomes" id="UP001500305"/>
    </source>
</evidence>
<evidence type="ECO:0000313" key="1">
    <source>
        <dbReference type="EMBL" id="GAA2277463.1"/>
    </source>
</evidence>
<protein>
    <recommendedName>
        <fullName evidence="3">4Fe-4S Wbl-type domain-containing protein</fullName>
    </recommendedName>
</protein>
<comment type="caution">
    <text evidence="1">The sequence shown here is derived from an EMBL/GenBank/DDBJ whole genome shotgun (WGS) entry which is preliminary data.</text>
</comment>
<dbReference type="EMBL" id="BAAATR010000058">
    <property type="protein sequence ID" value="GAA2277463.1"/>
    <property type="molecule type" value="Genomic_DNA"/>
</dbReference>
<proteinExistence type="predicted"/>
<gene>
    <name evidence="1" type="ORF">GCM10010430_74200</name>
</gene>
<reference evidence="1 2" key="1">
    <citation type="journal article" date="2019" name="Int. J. Syst. Evol. Microbiol.">
        <title>The Global Catalogue of Microorganisms (GCM) 10K type strain sequencing project: providing services to taxonomists for standard genome sequencing and annotation.</title>
        <authorList>
            <consortium name="The Broad Institute Genomics Platform"/>
            <consortium name="The Broad Institute Genome Sequencing Center for Infectious Disease"/>
            <person name="Wu L."/>
            <person name="Ma J."/>
        </authorList>
    </citation>
    <scope>NUCLEOTIDE SEQUENCE [LARGE SCALE GENOMIC DNA]</scope>
    <source>
        <strain evidence="1 2">JCM 7356</strain>
    </source>
</reference>
<accession>A0ABN3EZ92</accession>
<dbReference type="RefSeq" id="WP_344640980.1">
    <property type="nucleotide sequence ID" value="NZ_BAAATR010000058.1"/>
</dbReference>
<sequence>MPFSDERWAGHEPAAWGDDGLCAGCRQTCADQQAWEAAERERAAAEAAAAEAKRSSSWWCRS</sequence>
<keyword evidence="2" id="KW-1185">Reference proteome</keyword>